<name>A0A5E4SDP9_9BURK</name>
<protein>
    <submittedName>
        <fullName evidence="2">NmrA family transcriptional regulator</fullName>
    </submittedName>
</protein>
<dbReference type="EMBL" id="CABPSM010000001">
    <property type="protein sequence ID" value="VVD73233.1"/>
    <property type="molecule type" value="Genomic_DNA"/>
</dbReference>
<dbReference type="InterPro" id="IPR051604">
    <property type="entry name" value="Ergot_Alk_Oxidoreductase"/>
</dbReference>
<dbReference type="Proteomes" id="UP000343317">
    <property type="component" value="Unassembled WGS sequence"/>
</dbReference>
<proteinExistence type="predicted"/>
<feature type="domain" description="NmrA-like" evidence="1">
    <location>
        <begin position="3"/>
        <end position="230"/>
    </location>
</feature>
<dbReference type="InterPro" id="IPR008030">
    <property type="entry name" value="NmrA-like"/>
</dbReference>
<dbReference type="RefSeq" id="WP_150619206.1">
    <property type="nucleotide sequence ID" value="NZ_CABPSM010000001.1"/>
</dbReference>
<dbReference type="SUPFAM" id="SSF51735">
    <property type="entry name" value="NAD(P)-binding Rossmann-fold domains"/>
    <property type="match status" value="1"/>
</dbReference>
<evidence type="ECO:0000313" key="2">
    <source>
        <dbReference type="EMBL" id="VVD73233.1"/>
    </source>
</evidence>
<dbReference type="Gene3D" id="3.90.25.10">
    <property type="entry name" value="UDP-galactose 4-epimerase, domain 1"/>
    <property type="match status" value="1"/>
</dbReference>
<gene>
    <name evidence="2" type="ORF">PHO31112_00723</name>
</gene>
<dbReference type="AlphaFoldDB" id="A0A5E4SDP9"/>
<dbReference type="InterPro" id="IPR036291">
    <property type="entry name" value="NAD(P)-bd_dom_sf"/>
</dbReference>
<dbReference type="Gene3D" id="3.40.50.720">
    <property type="entry name" value="NAD(P)-binding Rossmann-like Domain"/>
    <property type="match status" value="1"/>
</dbReference>
<organism evidence="2 3">
    <name type="scientific">Pandoraea horticolens</name>
    <dbReference type="NCBI Taxonomy" id="2508298"/>
    <lineage>
        <taxon>Bacteria</taxon>
        <taxon>Pseudomonadati</taxon>
        <taxon>Pseudomonadota</taxon>
        <taxon>Betaproteobacteria</taxon>
        <taxon>Burkholderiales</taxon>
        <taxon>Burkholderiaceae</taxon>
        <taxon>Pandoraea</taxon>
    </lineage>
</organism>
<dbReference type="PANTHER" id="PTHR43162:SF1">
    <property type="entry name" value="PRESTALK A DIFFERENTIATION PROTEIN A"/>
    <property type="match status" value="1"/>
</dbReference>
<reference evidence="2 3" key="1">
    <citation type="submission" date="2019-08" db="EMBL/GenBank/DDBJ databases">
        <authorList>
            <person name="Peeters C."/>
        </authorList>
    </citation>
    <scope>NUCLEOTIDE SEQUENCE [LARGE SCALE GENOMIC DNA]</scope>
    <source>
        <strain evidence="2 3">LMG 31112</strain>
    </source>
</reference>
<evidence type="ECO:0000313" key="3">
    <source>
        <dbReference type="Proteomes" id="UP000343317"/>
    </source>
</evidence>
<keyword evidence="3" id="KW-1185">Reference proteome</keyword>
<accession>A0A5E4SDP9</accession>
<dbReference type="PANTHER" id="PTHR43162">
    <property type="match status" value="1"/>
</dbReference>
<dbReference type="Pfam" id="PF05368">
    <property type="entry name" value="NmrA"/>
    <property type="match status" value="1"/>
</dbReference>
<sequence>MYTVMGITGRVGGVIGHDLLTAGLPLRAVVQDPVKSSRWATLGGEIAVAESGDVGALTNAFRNSEAVFVMLPPNADPEPDFSHARHLIDTIRQALATTRPKRVVCLSSIGADCESPSLLTALHMFETAMVSLSLPVTFLRPAWLMENFAWDIAPARERGELPSYLQPVDRAIPMVSTSDVGHFAARAMREHFTDERIWEIEGPDRYSPDDIAAALARALVRDVRAEAVPRAGWDPLFRAQGMRNPLPRIQMLDGFNSDNDGFRFRDGGQHTLRGEVTLVEAIAALVRES</sequence>
<evidence type="ECO:0000259" key="1">
    <source>
        <dbReference type="Pfam" id="PF05368"/>
    </source>
</evidence>